<reference evidence="2 3" key="1">
    <citation type="submission" date="2016-10" db="EMBL/GenBank/DDBJ databases">
        <authorList>
            <person name="de Groot N.N."/>
        </authorList>
    </citation>
    <scope>NUCLEOTIDE SEQUENCE [LARGE SCALE GENOMIC DNA]</scope>
    <source>
        <strain evidence="2 3">CGMCC 4.6533</strain>
    </source>
</reference>
<evidence type="ECO:0000259" key="1">
    <source>
        <dbReference type="Pfam" id="PF18885"/>
    </source>
</evidence>
<dbReference type="Pfam" id="PF18885">
    <property type="entry name" value="DUF5648"/>
    <property type="match status" value="1"/>
</dbReference>
<evidence type="ECO:0000313" key="2">
    <source>
        <dbReference type="EMBL" id="SDH59859.1"/>
    </source>
</evidence>
<accession>A0A1G8DQV8</accession>
<feature type="domain" description="DUF5648" evidence="1">
    <location>
        <begin position="63"/>
        <end position="193"/>
    </location>
</feature>
<dbReference type="InterPro" id="IPR043708">
    <property type="entry name" value="DUF5648"/>
</dbReference>
<evidence type="ECO:0000313" key="3">
    <source>
        <dbReference type="Proteomes" id="UP000199202"/>
    </source>
</evidence>
<proteinExistence type="predicted"/>
<dbReference type="Proteomes" id="UP000199202">
    <property type="component" value="Unassembled WGS sequence"/>
</dbReference>
<dbReference type="AlphaFoldDB" id="A0A1G8DQV8"/>
<keyword evidence="3" id="KW-1185">Reference proteome</keyword>
<protein>
    <recommendedName>
        <fullName evidence="1">DUF5648 domain-containing protein</fullName>
    </recommendedName>
</protein>
<name>A0A1G8DQV8_9ACTN</name>
<organism evidence="2 3">
    <name type="scientific">Nonomuraea jiangxiensis</name>
    <dbReference type="NCBI Taxonomy" id="633440"/>
    <lineage>
        <taxon>Bacteria</taxon>
        <taxon>Bacillati</taxon>
        <taxon>Actinomycetota</taxon>
        <taxon>Actinomycetes</taxon>
        <taxon>Streptosporangiales</taxon>
        <taxon>Streptosporangiaceae</taxon>
        <taxon>Nonomuraea</taxon>
    </lineage>
</organism>
<dbReference type="EMBL" id="FNDJ01000002">
    <property type="protein sequence ID" value="SDH59859.1"/>
    <property type="molecule type" value="Genomic_DNA"/>
</dbReference>
<gene>
    <name evidence="2" type="ORF">SAMN05421869_102641</name>
</gene>
<sequence length="204" mass="22067">MGSSESEGNILMALSFGRLARPVGVGLAVALSATLSLGVATQASAATAETAGISIAQQQQRVRLYELTTRDGGFFYTANEAEKNNAVTKFGWKTTQTPLYYISKAPFAGGKPLYRLRWNLKESYLVTASVAERVKLVASGDFKYEGIMGYAPATPGAGGDVKMYRLSNNNKWRLAIEDHMKSIVANEPGWKLDGPILFEFSRGA</sequence>